<evidence type="ECO:0000256" key="5">
    <source>
        <dbReference type="SAM" id="Phobius"/>
    </source>
</evidence>
<evidence type="ECO:0000256" key="1">
    <source>
        <dbReference type="ARBA" id="ARBA00004651"/>
    </source>
</evidence>
<evidence type="ECO:0000313" key="8">
    <source>
        <dbReference type="Proteomes" id="UP001323798"/>
    </source>
</evidence>
<gene>
    <name evidence="7" type="ORF">SM116_01165</name>
</gene>
<feature type="transmembrane region" description="Helical" evidence="5">
    <location>
        <begin position="344"/>
        <end position="366"/>
    </location>
</feature>
<evidence type="ECO:0000256" key="2">
    <source>
        <dbReference type="ARBA" id="ARBA00022692"/>
    </source>
</evidence>
<dbReference type="Pfam" id="PF07690">
    <property type="entry name" value="MFS_1"/>
    <property type="match status" value="1"/>
</dbReference>
<dbReference type="Gene3D" id="1.20.1250.20">
    <property type="entry name" value="MFS general substrate transporter like domains"/>
    <property type="match status" value="2"/>
</dbReference>
<dbReference type="SUPFAM" id="SSF103473">
    <property type="entry name" value="MFS general substrate transporter"/>
    <property type="match status" value="1"/>
</dbReference>
<feature type="transmembrane region" description="Helical" evidence="5">
    <location>
        <begin position="290"/>
        <end position="308"/>
    </location>
</feature>
<feature type="transmembrane region" description="Helical" evidence="5">
    <location>
        <begin position="372"/>
        <end position="392"/>
    </location>
</feature>
<feature type="transmembrane region" description="Helical" evidence="5">
    <location>
        <begin position="213"/>
        <end position="238"/>
    </location>
</feature>
<dbReference type="InterPro" id="IPR051788">
    <property type="entry name" value="MFS_Transporter"/>
</dbReference>
<feature type="transmembrane region" description="Helical" evidence="5">
    <location>
        <begin position="12"/>
        <end position="31"/>
    </location>
</feature>
<dbReference type="InterPro" id="IPR036259">
    <property type="entry name" value="MFS_trans_sf"/>
</dbReference>
<reference evidence="7 8" key="1">
    <citation type="submission" date="2023-11" db="EMBL/GenBank/DDBJ databases">
        <title>Genome sequence of Microbacterium rhizosphaerae KACC 19337.</title>
        <authorList>
            <person name="Choi H."/>
            <person name="Kim S."/>
            <person name="Kim Y."/>
            <person name="Kwon S.-W."/>
            <person name="Heo J."/>
        </authorList>
    </citation>
    <scope>NUCLEOTIDE SEQUENCE [LARGE SCALE GENOMIC DNA]</scope>
    <source>
        <strain evidence="7 8">KACC 19337</strain>
    </source>
</reference>
<feature type="transmembrane region" description="Helical" evidence="5">
    <location>
        <begin position="258"/>
        <end position="278"/>
    </location>
</feature>
<dbReference type="InterPro" id="IPR011701">
    <property type="entry name" value="MFS"/>
</dbReference>
<comment type="subcellular location">
    <subcellularLocation>
        <location evidence="1">Cell membrane</location>
        <topology evidence="1">Multi-pass membrane protein</topology>
    </subcellularLocation>
</comment>
<feature type="transmembrane region" description="Helical" evidence="5">
    <location>
        <begin position="146"/>
        <end position="167"/>
    </location>
</feature>
<feature type="transmembrane region" description="Helical" evidence="5">
    <location>
        <begin position="79"/>
        <end position="98"/>
    </location>
</feature>
<dbReference type="PROSITE" id="PS50850">
    <property type="entry name" value="MFS"/>
    <property type="match status" value="1"/>
</dbReference>
<name>A0ABZ0SN53_9MICO</name>
<organism evidence="7 8">
    <name type="scientific">Microbacterium rhizosphaerae</name>
    <dbReference type="NCBI Taxonomy" id="1678237"/>
    <lineage>
        <taxon>Bacteria</taxon>
        <taxon>Bacillati</taxon>
        <taxon>Actinomycetota</taxon>
        <taxon>Actinomycetes</taxon>
        <taxon>Micrococcales</taxon>
        <taxon>Microbacteriaceae</taxon>
        <taxon>Microbacterium</taxon>
    </lineage>
</organism>
<dbReference type="PANTHER" id="PTHR23514:SF13">
    <property type="entry name" value="INNER MEMBRANE PROTEIN YBJJ"/>
    <property type="match status" value="1"/>
</dbReference>
<keyword evidence="8" id="KW-1185">Reference proteome</keyword>
<dbReference type="EMBL" id="CP139368">
    <property type="protein sequence ID" value="WPR89925.1"/>
    <property type="molecule type" value="Genomic_DNA"/>
</dbReference>
<sequence length="413" mass="42111">MDTPLTRVQLVRWRTAVFAIFFATGLGFATWASRVPTAKANLGIDDFQLGILLFASGAASILGLSLANVLLARWGARRGLLVGLAIFAGGILLVGLGAQTFTSYALTGVGLALMGLGMGATDVMMNVEGAAIERASDRTIMPLFHALFSLGTVAGAGIGVAMTFWSVGIAPHLWIMGVVVVVGGLVAVAFVPRREAVEDPVPGEAGPTRREKFAAILAVWRDPRTYAIGAIMLGMAFAEGGANDWLPLAVVDGHGGTVAQGAIALTVFSVAMTAVRALGGPLVDRFGRVWTLRILAVAAGIGLIVFILAPTLPIALIGVALWGVGASLGFPLGMSAAADDPTKAAASVSAAATIGYIAFLCGPPILGWISHQIGLLNTLWILVGLIALSGFASGAAKPIAGSTVGAGRAHNEA</sequence>
<dbReference type="Proteomes" id="UP001323798">
    <property type="component" value="Chromosome"/>
</dbReference>
<dbReference type="CDD" id="cd17393">
    <property type="entry name" value="MFS_MosC_like"/>
    <property type="match status" value="1"/>
</dbReference>
<feature type="domain" description="Major facilitator superfamily (MFS) profile" evidence="6">
    <location>
        <begin position="1"/>
        <end position="401"/>
    </location>
</feature>
<feature type="transmembrane region" description="Helical" evidence="5">
    <location>
        <begin position="104"/>
        <end position="125"/>
    </location>
</feature>
<accession>A0ABZ0SN53</accession>
<evidence type="ECO:0000256" key="3">
    <source>
        <dbReference type="ARBA" id="ARBA00022989"/>
    </source>
</evidence>
<dbReference type="InterPro" id="IPR020846">
    <property type="entry name" value="MFS_dom"/>
</dbReference>
<dbReference type="RefSeq" id="WP_320942639.1">
    <property type="nucleotide sequence ID" value="NZ_BAABEU010000003.1"/>
</dbReference>
<feature type="transmembrane region" description="Helical" evidence="5">
    <location>
        <begin position="51"/>
        <end position="72"/>
    </location>
</feature>
<evidence type="ECO:0000313" key="7">
    <source>
        <dbReference type="EMBL" id="WPR89925.1"/>
    </source>
</evidence>
<keyword evidence="3 5" id="KW-1133">Transmembrane helix</keyword>
<evidence type="ECO:0000256" key="4">
    <source>
        <dbReference type="ARBA" id="ARBA00023136"/>
    </source>
</evidence>
<feature type="transmembrane region" description="Helical" evidence="5">
    <location>
        <begin position="173"/>
        <end position="192"/>
    </location>
</feature>
<keyword evidence="2 5" id="KW-0812">Transmembrane</keyword>
<protein>
    <submittedName>
        <fullName evidence="7">MFS transporter</fullName>
    </submittedName>
</protein>
<evidence type="ECO:0000259" key="6">
    <source>
        <dbReference type="PROSITE" id="PS50850"/>
    </source>
</evidence>
<proteinExistence type="predicted"/>
<dbReference type="PANTHER" id="PTHR23514">
    <property type="entry name" value="BYPASS OF STOP CODON PROTEIN 6"/>
    <property type="match status" value="1"/>
</dbReference>
<feature type="transmembrane region" description="Helical" evidence="5">
    <location>
        <begin position="314"/>
        <end position="332"/>
    </location>
</feature>
<keyword evidence="4 5" id="KW-0472">Membrane</keyword>